<gene>
    <name evidence="1" type="ORF">F7D13_12265</name>
</gene>
<sequence length="283" mass="29697">MDVDGTLVTSDSATFSRVVGQLRRLKGIGVNFSVATGRTISGVAPIIQQMEGAGAKLPPMVTYNGAVVALSEKPLVLKIKTIAREAFGALVKRCRTAGVSPLAYVCSATPFGVVQEITYAEGPDRPTTEFNGSLVRWVDDLLTIEDDIVAVLIRKPAGQAGEALLADLSETFAGILRVTTSGGAFIEICHPRGTKRNAMVELAQMLDIEIADVMAIGDNFNDIEMIEDAGVGVAVANSPDVVKAAATLVCSQSGASGVVEVLRVLTRVIRTEKALTDALARAV</sequence>
<dbReference type="Pfam" id="PF08282">
    <property type="entry name" value="Hydrolase_3"/>
    <property type="match status" value="1"/>
</dbReference>
<dbReference type="InterPro" id="IPR023214">
    <property type="entry name" value="HAD_sf"/>
</dbReference>
<name>A0ABX6EL67_9HYPH</name>
<dbReference type="EMBL" id="CP044328">
    <property type="protein sequence ID" value="QGM94731.1"/>
    <property type="molecule type" value="Genomic_DNA"/>
</dbReference>
<dbReference type="Gene3D" id="3.40.50.1000">
    <property type="entry name" value="HAD superfamily/HAD-like"/>
    <property type="match status" value="1"/>
</dbReference>
<organism evidence="1 2">
    <name type="scientific">Methylocystis rosea</name>
    <dbReference type="NCBI Taxonomy" id="173366"/>
    <lineage>
        <taxon>Bacteria</taxon>
        <taxon>Pseudomonadati</taxon>
        <taxon>Pseudomonadota</taxon>
        <taxon>Alphaproteobacteria</taxon>
        <taxon>Hyphomicrobiales</taxon>
        <taxon>Methylocystaceae</taxon>
        <taxon>Methylocystis</taxon>
    </lineage>
</organism>
<reference evidence="1 2" key="2">
    <citation type="journal article" date="2021" name="AMB Express">
        <title>Isolation and characterisation of Methylocystis spp. for poly-3-hydroxybutyrate production using waste methane feedstocks.</title>
        <authorList>
            <person name="Rumah B.L."/>
            <person name="Stead C.E."/>
            <person name="Claxton Stevens B.H."/>
            <person name="Minton N.P."/>
            <person name="Grosse-Honebrink A."/>
            <person name="Zhang Y."/>
        </authorList>
    </citation>
    <scope>NUCLEOTIDE SEQUENCE [LARGE SCALE GENOMIC DNA]</scope>
    <source>
        <strain evidence="1 2">BRCS1</strain>
    </source>
</reference>
<dbReference type="RefSeq" id="WP_154452941.1">
    <property type="nucleotide sequence ID" value="NZ_CP044328.1"/>
</dbReference>
<dbReference type="PANTHER" id="PTHR10000">
    <property type="entry name" value="PHOSPHOSERINE PHOSPHATASE"/>
    <property type="match status" value="1"/>
</dbReference>
<dbReference type="Proteomes" id="UP000424673">
    <property type="component" value="Chromosome"/>
</dbReference>
<accession>A0ABX6EL67</accession>
<proteinExistence type="predicted"/>
<dbReference type="GO" id="GO:0016787">
    <property type="term" value="F:hydrolase activity"/>
    <property type="evidence" value="ECO:0007669"/>
    <property type="project" value="UniProtKB-KW"/>
</dbReference>
<reference evidence="2" key="1">
    <citation type="submission" date="2019-09" db="EMBL/GenBank/DDBJ databases">
        <title>Isolation and complete genome sequencing of Methylocystis species.</title>
        <authorList>
            <person name="Rumah B.L."/>
            <person name="Stead C.E."/>
            <person name="Stevens B.C."/>
            <person name="Minton N.P."/>
            <person name="Grosse-Honebrink A."/>
            <person name="Zhang Y."/>
        </authorList>
    </citation>
    <scope>NUCLEOTIDE SEQUENCE [LARGE SCALE GENOMIC DNA]</scope>
    <source>
        <strain evidence="2">BRCS1</strain>
    </source>
</reference>
<dbReference type="PANTHER" id="PTHR10000:SF8">
    <property type="entry name" value="HAD SUPERFAMILY HYDROLASE-LIKE, TYPE 3"/>
    <property type="match status" value="1"/>
</dbReference>
<dbReference type="InterPro" id="IPR036412">
    <property type="entry name" value="HAD-like_sf"/>
</dbReference>
<dbReference type="Gene3D" id="3.30.1240.10">
    <property type="match status" value="1"/>
</dbReference>
<protein>
    <submittedName>
        <fullName evidence="1">HAD hydrolase family protein</fullName>
    </submittedName>
</protein>
<keyword evidence="2" id="KW-1185">Reference proteome</keyword>
<keyword evidence="1" id="KW-0378">Hydrolase</keyword>
<evidence type="ECO:0000313" key="1">
    <source>
        <dbReference type="EMBL" id="QGM94731.1"/>
    </source>
</evidence>
<evidence type="ECO:0000313" key="2">
    <source>
        <dbReference type="Proteomes" id="UP000424673"/>
    </source>
</evidence>
<dbReference type="SUPFAM" id="SSF56784">
    <property type="entry name" value="HAD-like"/>
    <property type="match status" value="1"/>
</dbReference>